<feature type="binding site" evidence="7">
    <location>
        <position position="22"/>
    </location>
    <ligand>
        <name>phosphoenolpyruvate</name>
        <dbReference type="ChEBI" id="CHEBI:58702"/>
    </ligand>
</feature>
<dbReference type="GO" id="GO:0009073">
    <property type="term" value="P:aromatic amino acid family biosynthetic process"/>
    <property type="evidence" value="ECO:0007669"/>
    <property type="project" value="UniProtKB-KW"/>
</dbReference>
<keyword evidence="4 7" id="KW-0808">Transferase</keyword>
<dbReference type="InterPro" id="IPR023193">
    <property type="entry name" value="EPSP_synthase_CS"/>
</dbReference>
<feature type="binding site" evidence="7">
    <location>
        <position position="312"/>
    </location>
    <ligand>
        <name>3-phosphoshikimate</name>
        <dbReference type="ChEBI" id="CHEBI:145989"/>
    </ligand>
</feature>
<dbReference type="PIRSF" id="PIRSF000505">
    <property type="entry name" value="EPSPS"/>
    <property type="match status" value="1"/>
</dbReference>
<keyword evidence="5 7" id="KW-0057">Aromatic amino acid biosynthesis</keyword>
<evidence type="ECO:0000313" key="9">
    <source>
        <dbReference type="EMBL" id="SHK45553.1"/>
    </source>
</evidence>
<organism evidence="9 10">
    <name type="scientific">Caminicella sporogenes DSM 14501</name>
    <dbReference type="NCBI Taxonomy" id="1121266"/>
    <lineage>
        <taxon>Bacteria</taxon>
        <taxon>Bacillati</taxon>
        <taxon>Bacillota</taxon>
        <taxon>Clostridia</taxon>
        <taxon>Peptostreptococcales</taxon>
        <taxon>Caminicellaceae</taxon>
        <taxon>Caminicella</taxon>
    </lineage>
</organism>
<protein>
    <recommendedName>
        <fullName evidence="7">3-phosphoshikimate 1-carboxyvinyltransferase</fullName>
        <ecNumber evidence="7">2.5.1.19</ecNumber>
    </recommendedName>
    <alternativeName>
        <fullName evidence="7">5-enolpyruvylshikimate-3-phosphate synthase</fullName>
        <shortName evidence="7">EPSP synthase</shortName>
        <shortName evidence="7">EPSPS</shortName>
    </alternativeName>
</protein>
<gene>
    <name evidence="7" type="primary">aroA</name>
    <name evidence="9" type="ORF">SAMN02745883_02082</name>
</gene>
<dbReference type="GO" id="GO:0005737">
    <property type="term" value="C:cytoplasm"/>
    <property type="evidence" value="ECO:0007669"/>
    <property type="project" value="UniProtKB-SubCell"/>
</dbReference>
<evidence type="ECO:0000256" key="5">
    <source>
        <dbReference type="ARBA" id="ARBA00023141"/>
    </source>
</evidence>
<feature type="binding site" evidence="7">
    <location>
        <position position="411"/>
    </location>
    <ligand>
        <name>phosphoenolpyruvate</name>
        <dbReference type="ChEBI" id="CHEBI:58702"/>
    </ligand>
</feature>
<evidence type="ECO:0000256" key="3">
    <source>
        <dbReference type="ARBA" id="ARBA00022605"/>
    </source>
</evidence>
<dbReference type="Gene3D" id="3.65.10.10">
    <property type="entry name" value="Enolpyruvate transferase domain"/>
    <property type="match status" value="2"/>
</dbReference>
<comment type="caution">
    <text evidence="7">Lacks conserved residue(s) required for the propagation of feature annotation.</text>
</comment>
<feature type="binding site" evidence="7">
    <location>
        <position position="172"/>
    </location>
    <ligand>
        <name>phosphoenolpyruvate</name>
        <dbReference type="ChEBI" id="CHEBI:58702"/>
    </ligand>
</feature>
<feature type="binding site" evidence="7">
    <location>
        <position position="127"/>
    </location>
    <ligand>
        <name>phosphoenolpyruvate</name>
        <dbReference type="ChEBI" id="CHEBI:58702"/>
    </ligand>
</feature>
<dbReference type="HAMAP" id="MF_00210">
    <property type="entry name" value="EPSP_synth"/>
    <property type="match status" value="1"/>
</dbReference>
<keyword evidence="10" id="KW-1185">Reference proteome</keyword>
<dbReference type="InterPro" id="IPR006264">
    <property type="entry name" value="EPSP_synthase"/>
</dbReference>
<evidence type="ECO:0000313" key="10">
    <source>
        <dbReference type="Proteomes" id="UP000184082"/>
    </source>
</evidence>
<evidence type="ECO:0000259" key="8">
    <source>
        <dbReference type="Pfam" id="PF00275"/>
    </source>
</evidence>
<dbReference type="PANTHER" id="PTHR21090:SF5">
    <property type="entry name" value="PENTAFUNCTIONAL AROM POLYPEPTIDE"/>
    <property type="match status" value="1"/>
</dbReference>
<dbReference type="EC" id="2.5.1.19" evidence="7"/>
<dbReference type="Proteomes" id="UP000184082">
    <property type="component" value="Unassembled WGS sequence"/>
</dbReference>
<feature type="binding site" evidence="7">
    <location>
        <position position="339"/>
    </location>
    <ligand>
        <name>3-phosphoshikimate</name>
        <dbReference type="ChEBI" id="CHEBI:145989"/>
    </ligand>
</feature>
<comment type="function">
    <text evidence="7">Catalyzes the transfer of the enolpyruvyl moiety of phosphoenolpyruvate (PEP) to the 5-hydroxyl of shikimate-3-phosphate (S3P) to produce enolpyruvyl shikimate-3-phosphate and inorganic phosphate.</text>
</comment>
<dbReference type="GO" id="GO:0003866">
    <property type="term" value="F:3-phosphoshikimate 1-carboxyvinyltransferase activity"/>
    <property type="evidence" value="ECO:0007669"/>
    <property type="project" value="UniProtKB-UniRule"/>
</dbReference>
<dbReference type="PANTHER" id="PTHR21090">
    <property type="entry name" value="AROM/DEHYDROQUINATE SYNTHASE"/>
    <property type="match status" value="1"/>
</dbReference>
<keyword evidence="3 7" id="KW-0028">Amino-acid biosynthesis</keyword>
<dbReference type="GO" id="GO:0009423">
    <property type="term" value="P:chorismate biosynthetic process"/>
    <property type="evidence" value="ECO:0007669"/>
    <property type="project" value="UniProtKB-UniRule"/>
</dbReference>
<feature type="binding site" evidence="7">
    <location>
        <position position="343"/>
    </location>
    <ligand>
        <name>phosphoenolpyruvate</name>
        <dbReference type="ChEBI" id="CHEBI:58702"/>
    </ligand>
</feature>
<feature type="binding site" evidence="7">
    <location>
        <position position="22"/>
    </location>
    <ligand>
        <name>3-phosphoshikimate</name>
        <dbReference type="ChEBI" id="CHEBI:145989"/>
    </ligand>
</feature>
<feature type="binding site" evidence="7">
    <location>
        <position position="171"/>
    </location>
    <ligand>
        <name>3-phosphoshikimate</name>
        <dbReference type="ChEBI" id="CHEBI:145989"/>
    </ligand>
</feature>
<feature type="binding site" evidence="7">
    <location>
        <position position="99"/>
    </location>
    <ligand>
        <name>phosphoenolpyruvate</name>
        <dbReference type="ChEBI" id="CHEBI:58702"/>
    </ligand>
</feature>
<name>A0A1M6SLI0_9FIRM</name>
<comment type="subunit">
    <text evidence="7">Monomer.</text>
</comment>
<dbReference type="RefSeq" id="WP_072968277.1">
    <property type="nucleotide sequence ID" value="NZ_FRAJ01000019.1"/>
</dbReference>
<evidence type="ECO:0000256" key="7">
    <source>
        <dbReference type="HAMAP-Rule" id="MF_00210"/>
    </source>
</evidence>
<feature type="binding site" evidence="7">
    <location>
        <position position="385"/>
    </location>
    <ligand>
        <name>phosphoenolpyruvate</name>
        <dbReference type="ChEBI" id="CHEBI:58702"/>
    </ligand>
</feature>
<accession>A0A1M6SLI0</accession>
<dbReference type="InterPro" id="IPR013792">
    <property type="entry name" value="RNA3'P_cycl/enolpyr_Trfase_a/b"/>
</dbReference>
<dbReference type="InterPro" id="IPR001986">
    <property type="entry name" value="Enolpyruvate_Tfrase_dom"/>
</dbReference>
<proteinExistence type="inferred from homology"/>
<feature type="binding site" evidence="7">
    <location>
        <position position="172"/>
    </location>
    <ligand>
        <name>3-phosphoshikimate</name>
        <dbReference type="ChEBI" id="CHEBI:145989"/>
    </ligand>
</feature>
<comment type="subcellular location">
    <subcellularLocation>
        <location evidence="7">Cytoplasm</location>
    </subcellularLocation>
</comment>
<evidence type="ECO:0000256" key="6">
    <source>
        <dbReference type="ARBA" id="ARBA00044633"/>
    </source>
</evidence>
<comment type="pathway">
    <text evidence="1 7">Metabolic intermediate biosynthesis; chorismate biosynthesis; chorismate from D-erythrose 4-phosphate and phosphoenolpyruvate: step 6/7.</text>
</comment>
<dbReference type="SUPFAM" id="SSF55205">
    <property type="entry name" value="EPT/RTPC-like"/>
    <property type="match status" value="1"/>
</dbReference>
<feature type="domain" description="Enolpyruvate transferase" evidence="8">
    <location>
        <begin position="9"/>
        <end position="419"/>
    </location>
</feature>
<dbReference type="NCBIfam" id="TIGR01356">
    <property type="entry name" value="aroA"/>
    <property type="match status" value="1"/>
</dbReference>
<feature type="binding site" evidence="7">
    <location>
        <position position="198"/>
    </location>
    <ligand>
        <name>3-phosphoshikimate</name>
        <dbReference type="ChEBI" id="CHEBI:145989"/>
    </ligand>
</feature>
<dbReference type="AlphaFoldDB" id="A0A1M6SLI0"/>
<dbReference type="PROSITE" id="PS00885">
    <property type="entry name" value="EPSP_SYNTHASE_2"/>
    <property type="match status" value="1"/>
</dbReference>
<keyword evidence="7" id="KW-0963">Cytoplasm</keyword>
<dbReference type="STRING" id="1121266.SAMN02745883_02082"/>
<dbReference type="UniPathway" id="UPA00053">
    <property type="reaction ID" value="UER00089"/>
</dbReference>
<dbReference type="EMBL" id="FRAJ01000019">
    <property type="protein sequence ID" value="SHK45553.1"/>
    <property type="molecule type" value="Genomic_DNA"/>
</dbReference>
<feature type="binding site" evidence="7">
    <location>
        <position position="23"/>
    </location>
    <ligand>
        <name>3-phosphoshikimate</name>
        <dbReference type="ChEBI" id="CHEBI:145989"/>
    </ligand>
</feature>
<dbReference type="InterPro" id="IPR036968">
    <property type="entry name" value="Enolpyruvate_Tfrase_sf"/>
</dbReference>
<feature type="binding site" evidence="7">
    <location>
        <position position="170"/>
    </location>
    <ligand>
        <name>3-phosphoshikimate</name>
        <dbReference type="ChEBI" id="CHEBI:145989"/>
    </ligand>
</feature>
<feature type="binding site" evidence="7">
    <location>
        <position position="27"/>
    </location>
    <ligand>
        <name>3-phosphoshikimate</name>
        <dbReference type="ChEBI" id="CHEBI:145989"/>
    </ligand>
</feature>
<evidence type="ECO:0000256" key="1">
    <source>
        <dbReference type="ARBA" id="ARBA00004811"/>
    </source>
</evidence>
<sequence length="429" mass="46837">MKNTVKINPSVLSGEIKIPPSKSISHRAIICAGLSNGISYVDNLILSDDIKTTINGMKSLGADIECIESKVCENVYCAKIKGTQGIKVLNSTIDCNESGSTLRFLIPFALLAGEKITFTGRGKLIERPLTPYYEIFKEQGIYYKNDKGKLPLTINGNLKSGVFKIKGNISSQFISGLMFVLPLLDGDSCIKITTSLESKGYVDLTIDVLNEFGIEIKNNDYREFYIKGNQKYKSKYYKVEGDYSQAAFWMAAGLLGGSVKCKDLNINSLQGDKVILDILEKMGGKVKIDKSFIKVDKSVLCGKVIDASQCPDLVPILAVLGALSRGTTKIVNAARLRIKESDRLKAISTELNKIGADVKELEDGLVIRGKENLKGGVVDSWNDHRIAMALAVASIKCTQPVVITGCGAVKKSYPNFWEDFKSLGGTIDE</sequence>
<feature type="active site" description="Proton acceptor" evidence="7">
    <location>
        <position position="312"/>
    </location>
</feature>
<comment type="catalytic activity">
    <reaction evidence="6">
        <text>3-phosphoshikimate + phosphoenolpyruvate = 5-O-(1-carboxyvinyl)-3-phosphoshikimate + phosphate</text>
        <dbReference type="Rhea" id="RHEA:21256"/>
        <dbReference type="ChEBI" id="CHEBI:43474"/>
        <dbReference type="ChEBI" id="CHEBI:57701"/>
        <dbReference type="ChEBI" id="CHEBI:58702"/>
        <dbReference type="ChEBI" id="CHEBI:145989"/>
        <dbReference type="EC" id="2.5.1.19"/>
    </reaction>
    <physiologicalReaction direction="left-to-right" evidence="6">
        <dbReference type="Rhea" id="RHEA:21257"/>
    </physiologicalReaction>
</comment>
<evidence type="ECO:0000256" key="4">
    <source>
        <dbReference type="ARBA" id="ARBA00022679"/>
    </source>
</evidence>
<dbReference type="GO" id="GO:0008652">
    <property type="term" value="P:amino acid biosynthetic process"/>
    <property type="evidence" value="ECO:0007669"/>
    <property type="project" value="UniProtKB-KW"/>
</dbReference>
<comment type="similarity">
    <text evidence="2 7">Belongs to the EPSP synthase family.</text>
</comment>
<reference evidence="9 10" key="1">
    <citation type="submission" date="2016-11" db="EMBL/GenBank/DDBJ databases">
        <authorList>
            <person name="Jaros S."/>
            <person name="Januszkiewicz K."/>
            <person name="Wedrychowicz H."/>
        </authorList>
    </citation>
    <scope>NUCLEOTIDE SEQUENCE [LARGE SCALE GENOMIC DNA]</scope>
    <source>
        <strain evidence="9 10">DSM 14501</strain>
    </source>
</reference>
<dbReference type="Pfam" id="PF00275">
    <property type="entry name" value="EPSP_synthase"/>
    <property type="match status" value="1"/>
</dbReference>
<dbReference type="CDD" id="cd01556">
    <property type="entry name" value="EPSP_synthase"/>
    <property type="match status" value="1"/>
</dbReference>
<evidence type="ECO:0000256" key="2">
    <source>
        <dbReference type="ARBA" id="ARBA00009948"/>
    </source>
</evidence>